<feature type="DNA-binding region" description="H-T-H motif" evidence="4">
    <location>
        <begin position="29"/>
        <end position="48"/>
    </location>
</feature>
<dbReference type="Proteomes" id="UP000199705">
    <property type="component" value="Unassembled WGS sequence"/>
</dbReference>
<evidence type="ECO:0000256" key="3">
    <source>
        <dbReference type="ARBA" id="ARBA00023163"/>
    </source>
</evidence>
<dbReference type="InterPro" id="IPR001647">
    <property type="entry name" value="HTH_TetR"/>
</dbReference>
<feature type="domain" description="HTH tetR-type" evidence="5">
    <location>
        <begin position="6"/>
        <end position="66"/>
    </location>
</feature>
<dbReference type="SUPFAM" id="SSF46689">
    <property type="entry name" value="Homeodomain-like"/>
    <property type="match status" value="1"/>
</dbReference>
<proteinExistence type="predicted"/>
<dbReference type="EMBL" id="FNCG01000016">
    <property type="protein sequence ID" value="SDI08977.1"/>
    <property type="molecule type" value="Genomic_DNA"/>
</dbReference>
<keyword evidence="1" id="KW-0805">Transcription regulation</keyword>
<dbReference type="InterPro" id="IPR036271">
    <property type="entry name" value="Tet_transcr_reg_TetR-rel_C_sf"/>
</dbReference>
<evidence type="ECO:0000259" key="5">
    <source>
        <dbReference type="PROSITE" id="PS50977"/>
    </source>
</evidence>
<protein>
    <submittedName>
        <fullName evidence="6">Transcriptional regulator, TetR family</fullName>
    </submittedName>
</protein>
<dbReference type="Gene3D" id="1.10.357.10">
    <property type="entry name" value="Tetracycline Repressor, domain 2"/>
    <property type="match status" value="1"/>
</dbReference>
<dbReference type="RefSeq" id="WP_091173150.1">
    <property type="nucleotide sequence ID" value="NZ_FNCG01000016.1"/>
</dbReference>
<dbReference type="STRING" id="551996.SAMN05192573_1162"/>
<name>A0A1G8HQM6_9SPHI</name>
<dbReference type="PANTHER" id="PTHR47506:SF10">
    <property type="entry name" value="TRANSCRIPTIONAL REGULATORY PROTEIN"/>
    <property type="match status" value="1"/>
</dbReference>
<evidence type="ECO:0000256" key="2">
    <source>
        <dbReference type="ARBA" id="ARBA00023125"/>
    </source>
</evidence>
<dbReference type="Gene3D" id="1.10.10.60">
    <property type="entry name" value="Homeodomain-like"/>
    <property type="match status" value="1"/>
</dbReference>
<reference evidence="7" key="1">
    <citation type="submission" date="2016-10" db="EMBL/GenBank/DDBJ databases">
        <authorList>
            <person name="Varghese N."/>
            <person name="Submissions S."/>
        </authorList>
    </citation>
    <scope>NUCLEOTIDE SEQUENCE [LARGE SCALE GENOMIC DNA]</scope>
    <source>
        <strain evidence="7">Gh-67</strain>
    </source>
</reference>
<keyword evidence="3" id="KW-0804">Transcription</keyword>
<dbReference type="InterPro" id="IPR011075">
    <property type="entry name" value="TetR_C"/>
</dbReference>
<gene>
    <name evidence="6" type="ORF">SAMN05192573_1162</name>
</gene>
<keyword evidence="2 4" id="KW-0238">DNA-binding</keyword>
<dbReference type="PROSITE" id="PS50977">
    <property type="entry name" value="HTH_TETR_2"/>
    <property type="match status" value="1"/>
</dbReference>
<dbReference type="GO" id="GO:0003677">
    <property type="term" value="F:DNA binding"/>
    <property type="evidence" value="ECO:0007669"/>
    <property type="project" value="UniProtKB-UniRule"/>
</dbReference>
<accession>A0A1G8HQM6</accession>
<dbReference type="Pfam" id="PF16925">
    <property type="entry name" value="TetR_C_13"/>
    <property type="match status" value="1"/>
</dbReference>
<dbReference type="AlphaFoldDB" id="A0A1G8HQM6"/>
<dbReference type="InterPro" id="IPR009057">
    <property type="entry name" value="Homeodomain-like_sf"/>
</dbReference>
<sequence length="193" mass="21330">MARSKDFDEAEVLSKAVCIFWHKGYNGTSMQDLVDGLGISRSSLYDTFGDKHALYIKALDSYQKAGGNQMCDIINNTASAKEAIQKLLELTMRDLLNDEQRKGCFMVNAEIELASLDAEVKDLICRNEQQFEDAILSAIKKGQASGEVRNSQDSLALARFIMNAVRGMQVSAKATADKAFFDDIIKTTLSVLD</sequence>
<keyword evidence="7" id="KW-1185">Reference proteome</keyword>
<evidence type="ECO:0000313" key="6">
    <source>
        <dbReference type="EMBL" id="SDI08977.1"/>
    </source>
</evidence>
<dbReference type="SUPFAM" id="SSF48498">
    <property type="entry name" value="Tetracyclin repressor-like, C-terminal domain"/>
    <property type="match status" value="1"/>
</dbReference>
<evidence type="ECO:0000313" key="7">
    <source>
        <dbReference type="Proteomes" id="UP000199705"/>
    </source>
</evidence>
<organism evidence="6 7">
    <name type="scientific">Mucilaginibacter gossypii</name>
    <dbReference type="NCBI Taxonomy" id="551996"/>
    <lineage>
        <taxon>Bacteria</taxon>
        <taxon>Pseudomonadati</taxon>
        <taxon>Bacteroidota</taxon>
        <taxon>Sphingobacteriia</taxon>
        <taxon>Sphingobacteriales</taxon>
        <taxon>Sphingobacteriaceae</taxon>
        <taxon>Mucilaginibacter</taxon>
    </lineage>
</organism>
<evidence type="ECO:0000256" key="4">
    <source>
        <dbReference type="PROSITE-ProRule" id="PRU00335"/>
    </source>
</evidence>
<evidence type="ECO:0000256" key="1">
    <source>
        <dbReference type="ARBA" id="ARBA00023015"/>
    </source>
</evidence>
<dbReference type="Pfam" id="PF00440">
    <property type="entry name" value="TetR_N"/>
    <property type="match status" value="1"/>
</dbReference>
<dbReference type="PANTHER" id="PTHR47506">
    <property type="entry name" value="TRANSCRIPTIONAL REGULATORY PROTEIN"/>
    <property type="match status" value="1"/>
</dbReference>